<keyword evidence="6" id="KW-0862">Zinc</keyword>
<dbReference type="PROSITE" id="PS00028">
    <property type="entry name" value="ZINC_FINGER_C2H2_1"/>
    <property type="match status" value="4"/>
</dbReference>
<dbReference type="Pfam" id="PF00096">
    <property type="entry name" value="zf-C2H2"/>
    <property type="match status" value="5"/>
</dbReference>
<protein>
    <submittedName>
        <fullName evidence="13">Zinc finger protein 271-like</fullName>
    </submittedName>
</protein>
<organism evidence="12 13">
    <name type="scientific">Salvelinus namaycush</name>
    <name type="common">Lake trout</name>
    <name type="synonym">Salmo namaycush</name>
    <dbReference type="NCBI Taxonomy" id="8040"/>
    <lineage>
        <taxon>Eukaryota</taxon>
        <taxon>Metazoa</taxon>
        <taxon>Chordata</taxon>
        <taxon>Craniata</taxon>
        <taxon>Vertebrata</taxon>
        <taxon>Euteleostomi</taxon>
        <taxon>Actinopterygii</taxon>
        <taxon>Neopterygii</taxon>
        <taxon>Teleostei</taxon>
        <taxon>Protacanthopterygii</taxon>
        <taxon>Salmoniformes</taxon>
        <taxon>Salmonidae</taxon>
        <taxon>Salmoninae</taxon>
        <taxon>Salvelinus</taxon>
    </lineage>
</organism>
<dbReference type="SUPFAM" id="SSF57667">
    <property type="entry name" value="beta-beta-alpha zinc fingers"/>
    <property type="match status" value="3"/>
</dbReference>
<dbReference type="PANTHER" id="PTHR23235:SF142">
    <property type="entry name" value="ZINC FINGER PROTEIN 384"/>
    <property type="match status" value="1"/>
</dbReference>
<dbReference type="KEGG" id="snh:120035245"/>
<dbReference type="GO" id="GO:0000981">
    <property type="term" value="F:DNA-binding transcription factor activity, RNA polymerase II-specific"/>
    <property type="evidence" value="ECO:0007669"/>
    <property type="project" value="TreeGrafter"/>
</dbReference>
<comment type="subcellular location">
    <subcellularLocation>
        <location evidence="1">Nucleus</location>
    </subcellularLocation>
</comment>
<evidence type="ECO:0000256" key="10">
    <source>
        <dbReference type="SAM" id="MobiDB-lite"/>
    </source>
</evidence>
<dbReference type="GO" id="GO:0008270">
    <property type="term" value="F:zinc ion binding"/>
    <property type="evidence" value="ECO:0007669"/>
    <property type="project" value="UniProtKB-KW"/>
</dbReference>
<feature type="compositionally biased region" description="Basic and acidic residues" evidence="10">
    <location>
        <begin position="373"/>
        <end position="387"/>
    </location>
</feature>
<name>A0A8U0U349_SALNM</name>
<keyword evidence="7" id="KW-0238">DNA-binding</keyword>
<evidence type="ECO:0000256" key="5">
    <source>
        <dbReference type="ARBA" id="ARBA00022771"/>
    </source>
</evidence>
<feature type="region of interest" description="Disordered" evidence="10">
    <location>
        <begin position="1"/>
        <end position="26"/>
    </location>
</feature>
<feature type="compositionally biased region" description="Acidic residues" evidence="10">
    <location>
        <begin position="42"/>
        <end position="57"/>
    </location>
</feature>
<evidence type="ECO:0000256" key="2">
    <source>
        <dbReference type="ARBA" id="ARBA00006991"/>
    </source>
</evidence>
<dbReference type="GO" id="GO:0005634">
    <property type="term" value="C:nucleus"/>
    <property type="evidence" value="ECO:0007669"/>
    <property type="project" value="UniProtKB-SubCell"/>
</dbReference>
<feature type="domain" description="C2H2-type" evidence="11">
    <location>
        <begin position="117"/>
        <end position="144"/>
    </location>
</feature>
<accession>A0A8U0U349</accession>
<evidence type="ECO:0000256" key="7">
    <source>
        <dbReference type="ARBA" id="ARBA00023125"/>
    </source>
</evidence>
<sequence length="400" mass="44988">MSEPDSGCGVPAQRSSQRAPEMLSVKLGDCNQTVELNVIVKDEEEEREINEGEEEEREEARDSVDSGEIPNPDSVISTESIIPPGCASYPCPQCEKSFSSSTNLKNHQRVHTGEKPFDCSACGKSFSEKVNLKRHERVHSGEKPYHCTQCGKSFNHSGSLKEHERIHTGEKPYHCSLCGKNFRVAGGLKNHQRSHGGEKPYHCTQCGEGFTQLRSLKSHERIPIGGKPACAFNVIVQEEEGERDINVEEKREVEGEEDKSAVVDSACQSKNQAMRSLQDKLSTEIKELKIKKFNQDKKDKAEDKVYFWRNPDKRGPAPPLHGRRRRDAAYFDPSRSDQHSTTSASSASSGSFLFNERLDGRKGGGGRRHAHRRDAAPDGVRRNDYQRQRRPFTRSQNPRD</sequence>
<evidence type="ECO:0000256" key="1">
    <source>
        <dbReference type="ARBA" id="ARBA00004123"/>
    </source>
</evidence>
<dbReference type="FunFam" id="3.30.160.60:FF:001927">
    <property type="entry name" value="Zinc finger protein 1184"/>
    <property type="match status" value="1"/>
</dbReference>
<feature type="compositionally biased region" description="Basic and acidic residues" evidence="10">
    <location>
        <begin position="304"/>
        <end position="315"/>
    </location>
</feature>
<dbReference type="FunFam" id="3.30.160.60:FF:000670">
    <property type="entry name" value="zinc finger protein 22"/>
    <property type="match status" value="1"/>
</dbReference>
<evidence type="ECO:0000256" key="3">
    <source>
        <dbReference type="ARBA" id="ARBA00022723"/>
    </source>
</evidence>
<dbReference type="InterPro" id="IPR036236">
    <property type="entry name" value="Znf_C2H2_sf"/>
</dbReference>
<dbReference type="Gene3D" id="3.30.160.60">
    <property type="entry name" value="Classic Zinc Finger"/>
    <property type="match status" value="5"/>
</dbReference>
<comment type="similarity">
    <text evidence="2">Belongs to the krueppel C2H2-type zinc-finger protein family.</text>
</comment>
<dbReference type="AlphaFoldDB" id="A0A8U0U349"/>
<feature type="domain" description="C2H2-type" evidence="11">
    <location>
        <begin position="89"/>
        <end position="116"/>
    </location>
</feature>
<evidence type="ECO:0000256" key="4">
    <source>
        <dbReference type="ARBA" id="ARBA00022737"/>
    </source>
</evidence>
<keyword evidence="3" id="KW-0479">Metal-binding</keyword>
<dbReference type="FunFam" id="3.30.160.60:FF:001004">
    <property type="entry name" value="Zinc finger protein 426"/>
    <property type="match status" value="1"/>
</dbReference>
<feature type="region of interest" description="Disordered" evidence="10">
    <location>
        <begin position="38"/>
        <end position="79"/>
    </location>
</feature>
<dbReference type="PROSITE" id="PS50157">
    <property type="entry name" value="ZINC_FINGER_C2H2_2"/>
    <property type="match status" value="5"/>
</dbReference>
<evidence type="ECO:0000313" key="13">
    <source>
        <dbReference type="RefSeq" id="XP_038837963.1"/>
    </source>
</evidence>
<keyword evidence="12" id="KW-1185">Reference proteome</keyword>
<keyword evidence="4" id="KW-0677">Repeat</keyword>
<feature type="domain" description="C2H2-type" evidence="11">
    <location>
        <begin position="201"/>
        <end position="228"/>
    </location>
</feature>
<evidence type="ECO:0000313" key="12">
    <source>
        <dbReference type="Proteomes" id="UP000808372"/>
    </source>
</evidence>
<dbReference type="FunFam" id="3.30.160.60:FF:002343">
    <property type="entry name" value="Zinc finger protein 33A"/>
    <property type="match status" value="1"/>
</dbReference>
<dbReference type="GO" id="GO:0000978">
    <property type="term" value="F:RNA polymerase II cis-regulatory region sequence-specific DNA binding"/>
    <property type="evidence" value="ECO:0007669"/>
    <property type="project" value="TreeGrafter"/>
</dbReference>
<evidence type="ECO:0000256" key="9">
    <source>
        <dbReference type="PROSITE-ProRule" id="PRU00042"/>
    </source>
</evidence>
<evidence type="ECO:0000259" key="11">
    <source>
        <dbReference type="PROSITE" id="PS50157"/>
    </source>
</evidence>
<keyword evidence="5 9" id="KW-0863">Zinc-finger</keyword>
<dbReference type="InterPro" id="IPR013087">
    <property type="entry name" value="Znf_C2H2_type"/>
</dbReference>
<dbReference type="RefSeq" id="XP_038837963.1">
    <property type="nucleotide sequence ID" value="XM_038982035.1"/>
</dbReference>
<keyword evidence="8" id="KW-0539">Nucleus</keyword>
<gene>
    <name evidence="13" type="primary">LOC120035245</name>
</gene>
<dbReference type="PANTHER" id="PTHR23235">
    <property type="entry name" value="KRUEPPEL-LIKE TRANSCRIPTION FACTOR"/>
    <property type="match status" value="1"/>
</dbReference>
<dbReference type="SMART" id="SM00355">
    <property type="entry name" value="ZnF_C2H2"/>
    <property type="match status" value="5"/>
</dbReference>
<proteinExistence type="inferred from homology"/>
<dbReference type="Proteomes" id="UP000808372">
    <property type="component" value="Unplaced"/>
</dbReference>
<feature type="compositionally biased region" description="Low complexity" evidence="10">
    <location>
        <begin position="340"/>
        <end position="351"/>
    </location>
</feature>
<dbReference type="FunFam" id="3.30.160.60:FF:001954">
    <property type="entry name" value="Zinc finger protein 787"/>
    <property type="match status" value="1"/>
</dbReference>
<feature type="domain" description="C2H2-type" evidence="11">
    <location>
        <begin position="145"/>
        <end position="172"/>
    </location>
</feature>
<feature type="domain" description="C2H2-type" evidence="11">
    <location>
        <begin position="173"/>
        <end position="200"/>
    </location>
</feature>
<evidence type="ECO:0000256" key="8">
    <source>
        <dbReference type="ARBA" id="ARBA00023242"/>
    </source>
</evidence>
<reference evidence="13" key="1">
    <citation type="submission" date="2025-08" db="UniProtKB">
        <authorList>
            <consortium name="RefSeq"/>
        </authorList>
    </citation>
    <scope>IDENTIFICATION</scope>
    <source>
        <tissue evidence="13">White muscle</tissue>
    </source>
</reference>
<evidence type="ECO:0000256" key="6">
    <source>
        <dbReference type="ARBA" id="ARBA00022833"/>
    </source>
</evidence>
<feature type="region of interest" description="Disordered" evidence="10">
    <location>
        <begin position="304"/>
        <end position="400"/>
    </location>
</feature>
<dbReference type="GeneID" id="120035245"/>